<keyword evidence="2" id="KW-1185">Reference proteome</keyword>
<evidence type="ECO:0000313" key="2">
    <source>
        <dbReference type="Proteomes" id="UP000292447"/>
    </source>
</evidence>
<evidence type="ECO:0000313" key="1">
    <source>
        <dbReference type="EMBL" id="QBM85463.1"/>
    </source>
</evidence>
<gene>
    <name evidence="1" type="ORF">METSCH_A00820</name>
</gene>
<reference evidence="2" key="1">
    <citation type="submission" date="2019-03" db="EMBL/GenBank/DDBJ databases">
        <title>Snf2 controls pulcherriminic acid biosynthesis and connects pigmentation and antifungal activity of the yeast Metschnikowia pulcherrima.</title>
        <authorList>
            <person name="Gore-Lloyd D."/>
            <person name="Sumann I."/>
            <person name="Brachmann A.O."/>
            <person name="Schneeberger K."/>
            <person name="Ortiz-Merino R.A."/>
            <person name="Moreno-Beltran M."/>
            <person name="Schlaefli M."/>
            <person name="Kirner P."/>
            <person name="Santos Kron A."/>
            <person name="Wolfe K.H."/>
            <person name="Piel J."/>
            <person name="Ahrens C.H."/>
            <person name="Henk D."/>
            <person name="Freimoser F.M."/>
        </authorList>
    </citation>
    <scope>NUCLEOTIDE SEQUENCE [LARGE SCALE GENOMIC DNA]</scope>
    <source>
        <strain evidence="2">APC 1.2</strain>
    </source>
</reference>
<dbReference type="Proteomes" id="UP000292447">
    <property type="component" value="Chromosome I"/>
</dbReference>
<accession>A0A4V1ADE8</accession>
<protein>
    <submittedName>
        <fullName evidence="1">Uncharacterized protein</fullName>
    </submittedName>
</protein>
<sequence length="286" mass="31995">MLTFVVSHQSPLVSHLVAFCLQQYFGRTIKIFVVDLFDVSRLERGVEPWCGVSTISSLRGNHWEFLEKSVLYGTLRECLIPLNRIQVTDRPGNRSLNPDLPFGSQQLTIVAHILPNDSAHSGLIYHPDIVVGTLRHIFANSSNIFFTLALLDQAVLSMILQLPGEVVWINFGSPLLRAGNDSMVIQSKLSSFKPIHPQLHPSIRSFLPRTILWIPLLRAILGLNAETNLQYHQRNMGRVRACNIYAPAENSITGVINQRCDLLYCLKICNFVLDCVGDVSGAVARL</sequence>
<dbReference type="AlphaFoldDB" id="A0A4V1ADE8"/>
<proteinExistence type="predicted"/>
<organism evidence="1 2">
    <name type="scientific">Metschnikowia aff. pulcherrima</name>
    <dbReference type="NCBI Taxonomy" id="2163413"/>
    <lineage>
        <taxon>Eukaryota</taxon>
        <taxon>Fungi</taxon>
        <taxon>Dikarya</taxon>
        <taxon>Ascomycota</taxon>
        <taxon>Saccharomycotina</taxon>
        <taxon>Pichiomycetes</taxon>
        <taxon>Metschnikowiaceae</taxon>
        <taxon>Metschnikowia</taxon>
    </lineage>
</organism>
<dbReference type="EMBL" id="CP034456">
    <property type="protein sequence ID" value="QBM85463.1"/>
    <property type="molecule type" value="Genomic_DNA"/>
</dbReference>
<name>A0A4V1ADE8_9ASCO</name>